<evidence type="ECO:0000256" key="2">
    <source>
        <dbReference type="ARBA" id="ARBA00019841"/>
    </source>
</evidence>
<feature type="domain" description="DDH" evidence="6">
    <location>
        <begin position="77"/>
        <end position="226"/>
    </location>
</feature>
<dbReference type="InterPro" id="IPR038763">
    <property type="entry name" value="DHH_sf"/>
</dbReference>
<dbReference type="AlphaFoldDB" id="A0A1F5ZGX2"/>
<keyword evidence="5 9" id="KW-0269">Exonuclease</keyword>
<sequence length="569" mass="62594">MKKWKIIGNKTPSATLKEKDIVSMLLKNRGLATKKEIEQFLHPPDPHTLTAKDVGVDPKSLAKALKRLDKAIKEKESIVVYADYDADGITAGAIMWETLYKLGALVMPYIPHRVEEGYGLSHKGIDAVKEQYNPSLIVTVDHGITAWEKVEYAKSLGIDVIVTDHHVKPASPVGGPEKLPKCTMVHTTKLCGAGVSWFVAKELVETFPLSPSPFSRELLALACIGTIADMVPLIGPNRSIVKYGLAALNKTHRVGLDALIVDAGLTKGFLSTYDVSHIIAPRLNAMGRLVHAMDALRLLCTKQEDKAMLLARKLGLTNKERQQMTIDTSLHAKDIVSVRIKNNHHKKLLFVAHEEYNQGVIGLVAGKLVEEFYRPAIVVAKGEVISKASARSISGFNIVEAIRTCSDILVDVGGHPMAAGFTVETAHLSELQDRLEALAEKELTEESLTRVLRIDTELPLAKANEALWQALRDFEPFGFGNMEPVFATRGVTIVDVRLVGAEGKHLKLQIASPFTLPPSPLSYDAIAFGFGELYPKLRPDKPIDIAYSIDMNVWNGNRKLQLKIKDILL</sequence>
<dbReference type="PANTHER" id="PTHR30255:SF2">
    <property type="entry name" value="SINGLE-STRANDED-DNA-SPECIFIC EXONUCLEASE RECJ"/>
    <property type="match status" value="1"/>
</dbReference>
<dbReference type="InterPro" id="IPR004610">
    <property type="entry name" value="RecJ"/>
</dbReference>
<evidence type="ECO:0000259" key="6">
    <source>
        <dbReference type="Pfam" id="PF01368"/>
    </source>
</evidence>
<dbReference type="NCBIfam" id="TIGR00644">
    <property type="entry name" value="recJ"/>
    <property type="match status" value="1"/>
</dbReference>
<dbReference type="InterPro" id="IPR001667">
    <property type="entry name" value="DDH_dom"/>
</dbReference>
<evidence type="ECO:0000313" key="10">
    <source>
        <dbReference type="Proteomes" id="UP000177268"/>
    </source>
</evidence>
<evidence type="ECO:0000259" key="8">
    <source>
        <dbReference type="Pfam" id="PF17768"/>
    </source>
</evidence>
<dbReference type="GO" id="GO:0006310">
    <property type="term" value="P:DNA recombination"/>
    <property type="evidence" value="ECO:0007669"/>
    <property type="project" value="InterPro"/>
</dbReference>
<dbReference type="EMBL" id="MFIZ01000024">
    <property type="protein sequence ID" value="OGG11585.1"/>
    <property type="molecule type" value="Genomic_DNA"/>
</dbReference>
<keyword evidence="4" id="KW-0378">Hydrolase</keyword>
<feature type="domain" description="RecJ OB" evidence="8">
    <location>
        <begin position="454"/>
        <end position="566"/>
    </location>
</feature>
<evidence type="ECO:0000256" key="3">
    <source>
        <dbReference type="ARBA" id="ARBA00022722"/>
    </source>
</evidence>
<dbReference type="GO" id="GO:0008409">
    <property type="term" value="F:5'-3' exonuclease activity"/>
    <property type="evidence" value="ECO:0007669"/>
    <property type="project" value="InterPro"/>
</dbReference>
<dbReference type="Gene3D" id="3.90.1640.30">
    <property type="match status" value="1"/>
</dbReference>
<dbReference type="InterPro" id="IPR003156">
    <property type="entry name" value="DHHA1_dom"/>
</dbReference>
<dbReference type="STRING" id="1798370.A2Z00_05140"/>
<dbReference type="Pfam" id="PF17768">
    <property type="entry name" value="RecJ_OB"/>
    <property type="match status" value="1"/>
</dbReference>
<dbReference type="Gene3D" id="2.40.50.460">
    <property type="match status" value="1"/>
</dbReference>
<dbReference type="InterPro" id="IPR041122">
    <property type="entry name" value="RecJ_OB"/>
</dbReference>
<dbReference type="Pfam" id="PF01368">
    <property type="entry name" value="DHH"/>
    <property type="match status" value="1"/>
</dbReference>
<dbReference type="InterPro" id="IPR051673">
    <property type="entry name" value="SSDNA_exonuclease_RecJ"/>
</dbReference>
<evidence type="ECO:0000256" key="4">
    <source>
        <dbReference type="ARBA" id="ARBA00022801"/>
    </source>
</evidence>
<dbReference type="GO" id="GO:0006281">
    <property type="term" value="P:DNA repair"/>
    <property type="evidence" value="ECO:0007669"/>
    <property type="project" value="InterPro"/>
</dbReference>
<evidence type="ECO:0000256" key="5">
    <source>
        <dbReference type="ARBA" id="ARBA00022839"/>
    </source>
</evidence>
<organism evidence="9 10">
    <name type="scientific">Candidatus Gottesmanbacteria bacterium RBG_13_45_10</name>
    <dbReference type="NCBI Taxonomy" id="1798370"/>
    <lineage>
        <taxon>Bacteria</taxon>
        <taxon>Candidatus Gottesmaniibacteriota</taxon>
    </lineage>
</organism>
<reference evidence="9 10" key="1">
    <citation type="journal article" date="2016" name="Nat. Commun.">
        <title>Thousands of microbial genomes shed light on interconnected biogeochemical processes in an aquifer system.</title>
        <authorList>
            <person name="Anantharaman K."/>
            <person name="Brown C.T."/>
            <person name="Hug L.A."/>
            <person name="Sharon I."/>
            <person name="Castelle C.J."/>
            <person name="Probst A.J."/>
            <person name="Thomas B.C."/>
            <person name="Singh A."/>
            <person name="Wilkins M.J."/>
            <person name="Karaoz U."/>
            <person name="Brodie E.L."/>
            <person name="Williams K.H."/>
            <person name="Hubbard S.S."/>
            <person name="Banfield J.F."/>
        </authorList>
    </citation>
    <scope>NUCLEOTIDE SEQUENCE [LARGE SCALE GENOMIC DNA]</scope>
</reference>
<evidence type="ECO:0000313" key="9">
    <source>
        <dbReference type="EMBL" id="OGG11585.1"/>
    </source>
</evidence>
<proteinExistence type="inferred from homology"/>
<comment type="caution">
    <text evidence="9">The sequence shown here is derived from an EMBL/GenBank/DDBJ whole genome shotgun (WGS) entry which is preliminary data.</text>
</comment>
<dbReference type="Proteomes" id="UP000177268">
    <property type="component" value="Unassembled WGS sequence"/>
</dbReference>
<gene>
    <name evidence="9" type="ORF">A2Z00_05140</name>
</gene>
<dbReference type="Pfam" id="PF02272">
    <property type="entry name" value="DHHA1"/>
    <property type="match status" value="1"/>
</dbReference>
<accession>A0A1F5ZGX2</accession>
<keyword evidence="3" id="KW-0540">Nuclease</keyword>
<dbReference type="SUPFAM" id="SSF64182">
    <property type="entry name" value="DHH phosphoesterases"/>
    <property type="match status" value="1"/>
</dbReference>
<protein>
    <recommendedName>
        <fullName evidence="2">Single-stranded-DNA-specific exonuclease RecJ</fullName>
    </recommendedName>
</protein>
<name>A0A1F5ZGX2_9BACT</name>
<feature type="domain" description="DHHA1" evidence="7">
    <location>
        <begin position="347"/>
        <end position="440"/>
    </location>
</feature>
<evidence type="ECO:0000259" key="7">
    <source>
        <dbReference type="Pfam" id="PF02272"/>
    </source>
</evidence>
<dbReference type="PANTHER" id="PTHR30255">
    <property type="entry name" value="SINGLE-STRANDED-DNA-SPECIFIC EXONUCLEASE RECJ"/>
    <property type="match status" value="1"/>
</dbReference>
<evidence type="ECO:0000256" key="1">
    <source>
        <dbReference type="ARBA" id="ARBA00005915"/>
    </source>
</evidence>
<comment type="similarity">
    <text evidence="1">Belongs to the RecJ family.</text>
</comment>
<dbReference type="GO" id="GO:0003676">
    <property type="term" value="F:nucleic acid binding"/>
    <property type="evidence" value="ECO:0007669"/>
    <property type="project" value="InterPro"/>
</dbReference>